<dbReference type="InterPro" id="IPR043472">
    <property type="entry name" value="Macro_dom-like"/>
</dbReference>
<reference evidence="3" key="1">
    <citation type="submission" date="2021-01" db="EMBL/GenBank/DDBJ databases">
        <authorList>
            <person name="Corre E."/>
            <person name="Pelletier E."/>
            <person name="Niang G."/>
            <person name="Scheremetjew M."/>
            <person name="Finn R."/>
            <person name="Kale V."/>
            <person name="Holt S."/>
            <person name="Cochrane G."/>
            <person name="Meng A."/>
            <person name="Brown T."/>
            <person name="Cohen L."/>
        </authorList>
    </citation>
    <scope>NUCLEOTIDE SEQUENCE</scope>
    <source>
        <strain evidence="3">CCMP1756</strain>
    </source>
</reference>
<dbReference type="AlphaFoldDB" id="A0A7S3ZPB6"/>
<accession>A0A7S3ZPB6</accession>
<dbReference type="Gene3D" id="3.40.220.10">
    <property type="entry name" value="Leucine Aminopeptidase, subunit E, domain 1"/>
    <property type="match status" value="1"/>
</dbReference>
<organism evidence="3">
    <name type="scientific">Pelagomonas calceolata</name>
    <dbReference type="NCBI Taxonomy" id="35677"/>
    <lineage>
        <taxon>Eukaryota</taxon>
        <taxon>Sar</taxon>
        <taxon>Stramenopiles</taxon>
        <taxon>Ochrophyta</taxon>
        <taxon>Pelagophyceae</taxon>
        <taxon>Pelagomonadales</taxon>
        <taxon>Pelagomonadaceae</taxon>
        <taxon>Pelagomonas</taxon>
    </lineage>
</organism>
<evidence type="ECO:0000313" key="3">
    <source>
        <dbReference type="EMBL" id="CAE0689646.1"/>
    </source>
</evidence>
<sequence length="161" mass="18281">MAALDEDDAAQRRRRKQRHEGETLFEDGDVAEHGQEIFEPLPSRREWDPAGYLRIEVLRDTLARLSTPDKRRAFHDLASKNLARWASGAQQPSSTVVEVLPGDWGDVTLTLTKSYGRTFAVLNMANAYLFGGGYAHGQVAQEENMFRRTDCADRRRFTRVA</sequence>
<dbReference type="EMBL" id="HBIW01006130">
    <property type="protein sequence ID" value="CAE0689646.1"/>
    <property type="molecule type" value="Transcribed_RNA"/>
</dbReference>
<evidence type="ECO:0000259" key="2">
    <source>
        <dbReference type="Pfam" id="PF10021"/>
    </source>
</evidence>
<protein>
    <recommendedName>
        <fullName evidence="2">Microbial-type PARG catalytic domain-containing protein</fullName>
    </recommendedName>
</protein>
<dbReference type="InterPro" id="IPR019261">
    <property type="entry name" value="PARG_cat_microbial"/>
</dbReference>
<feature type="domain" description="Microbial-type PARG catalytic" evidence="2">
    <location>
        <begin position="88"/>
        <end position="149"/>
    </location>
</feature>
<dbReference type="Pfam" id="PF10021">
    <property type="entry name" value="PARG_cat_microb"/>
    <property type="match status" value="1"/>
</dbReference>
<proteinExistence type="predicted"/>
<name>A0A7S3ZPB6_9STRA</name>
<evidence type="ECO:0000256" key="1">
    <source>
        <dbReference type="SAM" id="MobiDB-lite"/>
    </source>
</evidence>
<feature type="region of interest" description="Disordered" evidence="1">
    <location>
        <begin position="1"/>
        <end position="35"/>
    </location>
</feature>
<gene>
    <name evidence="3" type="ORF">PCAL00307_LOCUS5081</name>
</gene>